<dbReference type="RefSeq" id="WP_091042051.1">
    <property type="nucleotide sequence ID" value="NZ_FNGF01000001.1"/>
</dbReference>
<evidence type="ECO:0000313" key="2">
    <source>
        <dbReference type="Proteomes" id="UP000198662"/>
    </source>
</evidence>
<protein>
    <submittedName>
        <fullName evidence="1">Uncharacterized protein</fullName>
    </submittedName>
</protein>
<keyword evidence="2" id="KW-1185">Reference proteome</keyword>
<dbReference type="Proteomes" id="UP000198662">
    <property type="component" value="Unassembled WGS sequence"/>
</dbReference>
<gene>
    <name evidence="1" type="ORF">SAMN05216298_0461</name>
</gene>
<proteinExistence type="predicted"/>
<sequence>MTWNPIEDTVLVYETPDGAYATRRARLWEDPETRAHRCVLTEAADDQGMSIVDAAADVADAVEKAWGAHCAVIEHHPAKGAEPERFDAVAVDRFGEATRTPLDPAGLAAELPGLVDAA</sequence>
<evidence type="ECO:0000313" key="1">
    <source>
        <dbReference type="EMBL" id="SDK53885.1"/>
    </source>
</evidence>
<reference evidence="2" key="1">
    <citation type="submission" date="2016-10" db="EMBL/GenBank/DDBJ databases">
        <authorList>
            <person name="Varghese N."/>
            <person name="Submissions S."/>
        </authorList>
    </citation>
    <scope>NUCLEOTIDE SEQUENCE [LARGE SCALE GENOMIC DNA]</scope>
    <source>
        <strain evidence="2">CGMCC 4.3147</strain>
    </source>
</reference>
<name>A0A1G9CR14_9ACTN</name>
<dbReference type="STRING" id="380244.SAMN05216298_0461"/>
<dbReference type="AlphaFoldDB" id="A0A1G9CR14"/>
<accession>A0A1G9CR14</accession>
<dbReference type="EMBL" id="FNGF01000001">
    <property type="protein sequence ID" value="SDK53885.1"/>
    <property type="molecule type" value="Genomic_DNA"/>
</dbReference>
<organism evidence="1 2">
    <name type="scientific">Glycomyces sambucus</name>
    <dbReference type="NCBI Taxonomy" id="380244"/>
    <lineage>
        <taxon>Bacteria</taxon>
        <taxon>Bacillati</taxon>
        <taxon>Actinomycetota</taxon>
        <taxon>Actinomycetes</taxon>
        <taxon>Glycomycetales</taxon>
        <taxon>Glycomycetaceae</taxon>
        <taxon>Glycomyces</taxon>
    </lineage>
</organism>